<feature type="domain" description="DUF7345" evidence="4">
    <location>
        <begin position="50"/>
        <end position="178"/>
    </location>
</feature>
<gene>
    <name evidence="5" type="ORF">ACFSAS_13160</name>
</gene>
<feature type="compositionally biased region" description="Acidic residues" evidence="1">
    <location>
        <begin position="344"/>
        <end position="362"/>
    </location>
</feature>
<evidence type="ECO:0000313" key="6">
    <source>
        <dbReference type="Proteomes" id="UP001597092"/>
    </source>
</evidence>
<keyword evidence="2" id="KW-0472">Membrane</keyword>
<feature type="domain" description="DUF7343" evidence="3">
    <location>
        <begin position="376"/>
        <end position="437"/>
    </location>
</feature>
<organism evidence="5 6">
    <name type="scientific">Halobellus litoreus</name>
    <dbReference type="NCBI Taxonomy" id="755310"/>
    <lineage>
        <taxon>Archaea</taxon>
        <taxon>Methanobacteriati</taxon>
        <taxon>Methanobacteriota</taxon>
        <taxon>Stenosarchaea group</taxon>
        <taxon>Halobacteria</taxon>
        <taxon>Halobacteriales</taxon>
        <taxon>Haloferacaceae</taxon>
        <taxon>Halobellus</taxon>
    </lineage>
</organism>
<dbReference type="AlphaFoldDB" id="A0ABD6E0X7"/>
<feature type="compositionally biased region" description="Low complexity" evidence="1">
    <location>
        <begin position="221"/>
        <end position="231"/>
    </location>
</feature>
<evidence type="ECO:0000256" key="1">
    <source>
        <dbReference type="SAM" id="MobiDB-lite"/>
    </source>
</evidence>
<reference evidence="5 6" key="1">
    <citation type="journal article" date="2019" name="Int. J. Syst. Evol. Microbiol.">
        <title>The Global Catalogue of Microorganisms (GCM) 10K type strain sequencing project: providing services to taxonomists for standard genome sequencing and annotation.</title>
        <authorList>
            <consortium name="The Broad Institute Genomics Platform"/>
            <consortium name="The Broad Institute Genome Sequencing Center for Infectious Disease"/>
            <person name="Wu L."/>
            <person name="Ma J."/>
        </authorList>
    </citation>
    <scope>NUCLEOTIDE SEQUENCE [LARGE SCALE GENOMIC DNA]</scope>
    <source>
        <strain evidence="5 6">CGMCC 1.10387</strain>
    </source>
</reference>
<proteinExistence type="predicted"/>
<protein>
    <recommendedName>
        <fullName evidence="7">IclR helix-turn-helix domain-containing protein</fullName>
    </recommendedName>
</protein>
<dbReference type="EMBL" id="JBHUDP010000005">
    <property type="protein sequence ID" value="MFD1686563.1"/>
    <property type="molecule type" value="Genomic_DNA"/>
</dbReference>
<dbReference type="RefSeq" id="WP_256305888.1">
    <property type="nucleotide sequence ID" value="NZ_JANHAW010000001.1"/>
</dbReference>
<keyword evidence="2" id="KW-1133">Transmembrane helix</keyword>
<feature type="region of interest" description="Disordered" evidence="1">
    <location>
        <begin position="207"/>
        <end position="235"/>
    </location>
</feature>
<evidence type="ECO:0000256" key="2">
    <source>
        <dbReference type="SAM" id="Phobius"/>
    </source>
</evidence>
<accession>A0ABD6E0X7</accession>
<evidence type="ECO:0000259" key="3">
    <source>
        <dbReference type="Pfam" id="PF24034"/>
    </source>
</evidence>
<keyword evidence="2" id="KW-0812">Transmembrane</keyword>
<feature type="compositionally biased region" description="Polar residues" evidence="1">
    <location>
        <begin position="305"/>
        <end position="314"/>
    </location>
</feature>
<evidence type="ECO:0000259" key="4">
    <source>
        <dbReference type="Pfam" id="PF24036"/>
    </source>
</evidence>
<comment type="caution">
    <text evidence="5">The sequence shown here is derived from an EMBL/GenBank/DDBJ whole genome shotgun (WGS) entry which is preliminary data.</text>
</comment>
<feature type="transmembrane region" description="Helical" evidence="2">
    <location>
        <begin position="242"/>
        <end position="263"/>
    </location>
</feature>
<dbReference type="Proteomes" id="UP001597092">
    <property type="component" value="Unassembled WGS sequence"/>
</dbReference>
<sequence length="449" mass="46875">MTDRAARLVCVALVVAAVLGGVGAAAPSASAQTTETIAGSQIAPDDVSMRIELRSDGSAAWAVEYRVRLDDENTTDAFESLRSDIRANESQYTAQFGDRMASTAATAENATGREMAIRNVSVTATRQQLPQDYGVVRYTFVWTNFAAVEDGEIRAGDALAGLFLDEETSLQFAWPEGYALDTVQPAPDDTRSSSRIVVWNGPLDFGPNEPTLVATERPPGGDETATPTPGAAPGGTDGGLDAILIGAFVLLGGVVGVGGWVLYRRRETGGRVGASDSDESGGATVTGSTAGGSTGETAVADPSPETATGTTESTDAVDADDGPAESSAATSEDAEREGAPDGSETAEGDADESGTDESEAEPEPAPAEDRPWEDELLSNEERVLALVEHEGGRMKQQEVAGTLEWTDAKTSQVVRKMRDEDKLDAFRLGRENVLVLPGEGLDPSGPDEE</sequence>
<dbReference type="Pfam" id="PF24036">
    <property type="entry name" value="DUF7345"/>
    <property type="match status" value="1"/>
</dbReference>
<evidence type="ECO:0008006" key="7">
    <source>
        <dbReference type="Google" id="ProtNLM"/>
    </source>
</evidence>
<evidence type="ECO:0000313" key="5">
    <source>
        <dbReference type="EMBL" id="MFD1686563.1"/>
    </source>
</evidence>
<feature type="region of interest" description="Disordered" evidence="1">
    <location>
        <begin position="269"/>
        <end position="376"/>
    </location>
</feature>
<dbReference type="InterPro" id="IPR055769">
    <property type="entry name" value="DUF7345"/>
</dbReference>
<keyword evidence="6" id="KW-1185">Reference proteome</keyword>
<dbReference type="InterPro" id="IPR055767">
    <property type="entry name" value="DUF7343"/>
</dbReference>
<name>A0ABD6E0X7_9EURY</name>
<dbReference type="Pfam" id="PF24034">
    <property type="entry name" value="DUF7343"/>
    <property type="match status" value="1"/>
</dbReference>